<reference evidence="2" key="1">
    <citation type="submission" date="2021-01" db="EMBL/GenBank/DDBJ databases">
        <title>Whole genome shotgun sequence of Virgisporangium aurantiacum NBRC 16421.</title>
        <authorList>
            <person name="Komaki H."/>
            <person name="Tamura T."/>
        </authorList>
    </citation>
    <scope>NUCLEOTIDE SEQUENCE</scope>
    <source>
        <strain evidence="2">NBRC 16421</strain>
    </source>
</reference>
<dbReference type="AlphaFoldDB" id="A0A8J4E2U0"/>
<feature type="chain" id="PRO_5035284433" evidence="1">
    <location>
        <begin position="25"/>
        <end position="248"/>
    </location>
</feature>
<protein>
    <submittedName>
        <fullName evidence="2">Uncharacterized protein</fullName>
    </submittedName>
</protein>
<evidence type="ECO:0000313" key="2">
    <source>
        <dbReference type="EMBL" id="GIJ59336.1"/>
    </source>
</evidence>
<dbReference type="Proteomes" id="UP000612585">
    <property type="component" value="Unassembled WGS sequence"/>
</dbReference>
<comment type="caution">
    <text evidence="2">The sequence shown here is derived from an EMBL/GenBank/DDBJ whole genome shotgun (WGS) entry which is preliminary data.</text>
</comment>
<evidence type="ECO:0000313" key="3">
    <source>
        <dbReference type="Proteomes" id="UP000612585"/>
    </source>
</evidence>
<organism evidence="2 3">
    <name type="scientific">Virgisporangium aurantiacum</name>
    <dbReference type="NCBI Taxonomy" id="175570"/>
    <lineage>
        <taxon>Bacteria</taxon>
        <taxon>Bacillati</taxon>
        <taxon>Actinomycetota</taxon>
        <taxon>Actinomycetes</taxon>
        <taxon>Micromonosporales</taxon>
        <taxon>Micromonosporaceae</taxon>
        <taxon>Virgisporangium</taxon>
    </lineage>
</organism>
<evidence type="ECO:0000256" key="1">
    <source>
        <dbReference type="SAM" id="SignalP"/>
    </source>
</evidence>
<name>A0A8J4E2U0_9ACTN</name>
<keyword evidence="3" id="KW-1185">Reference proteome</keyword>
<accession>A0A8J4E2U0</accession>
<sequence>MLAGLLTVTVAAGPVLMGAGPAAAAPADRFAATGQAQLAVTPGEVGAIASVISAAFTAYRTFTAGSLSVEDATRQILNAIYSAKVEVMARIDAVAAAQARACAQDAVLDFENFDSYSRDSQEAFAMAARSCVNLIDSLLATGPDKAAADQLGFALLAVGPIMLIVRSRIGVSNTSMIPVLIRSTQAVITQLTPTCNSRILEGRTQWFCRVYGDHTGGYDTSLSLAQRTATGRTSRPVAQRSLPILQTL</sequence>
<dbReference type="EMBL" id="BOPG01000045">
    <property type="protein sequence ID" value="GIJ59336.1"/>
    <property type="molecule type" value="Genomic_DNA"/>
</dbReference>
<proteinExistence type="predicted"/>
<feature type="signal peptide" evidence="1">
    <location>
        <begin position="1"/>
        <end position="24"/>
    </location>
</feature>
<keyword evidence="1" id="KW-0732">Signal</keyword>
<gene>
    <name evidence="2" type="ORF">Vau01_068520</name>
</gene>